<keyword evidence="13" id="KW-1185">Reference proteome</keyword>
<keyword evidence="4 7" id="KW-0689">Ribosomal protein</keyword>
<dbReference type="PANTHER" id="PTHR13501">
    <property type="entry name" value="CHLOROPLAST 50S RIBOSOMAL PROTEIN L22-RELATED"/>
    <property type="match status" value="1"/>
</dbReference>
<comment type="similarity">
    <text evidence="1 7 8">Belongs to the universal ribosomal protein uL22 family.</text>
</comment>
<dbReference type="EMBL" id="CP030918">
    <property type="protein sequence ID" value="AXC49365.1"/>
    <property type="molecule type" value="Genomic_DNA"/>
</dbReference>
<keyword evidence="3 7" id="KW-0694">RNA-binding</keyword>
<dbReference type="NCBIfam" id="TIGR01044">
    <property type="entry name" value="rplV_bact"/>
    <property type="match status" value="1"/>
</dbReference>
<evidence type="ECO:0000256" key="8">
    <source>
        <dbReference type="RuleBase" id="RU004005"/>
    </source>
</evidence>
<dbReference type="KEGG" id="pars:DRW48_06375"/>
<dbReference type="SUPFAM" id="SSF54843">
    <property type="entry name" value="Ribosomal protein L22"/>
    <property type="match status" value="1"/>
</dbReference>
<dbReference type="GO" id="GO:0006412">
    <property type="term" value="P:translation"/>
    <property type="evidence" value="ECO:0007669"/>
    <property type="project" value="UniProtKB-UniRule"/>
</dbReference>
<evidence type="ECO:0000256" key="11">
    <source>
        <dbReference type="SAM" id="MobiDB-lite"/>
    </source>
</evidence>
<keyword evidence="5 7" id="KW-0687">Ribonucleoprotein</keyword>
<dbReference type="InterPro" id="IPR001063">
    <property type="entry name" value="Ribosomal_uL22"/>
</dbReference>
<dbReference type="Pfam" id="PF00237">
    <property type="entry name" value="Ribosomal_L22"/>
    <property type="match status" value="1"/>
</dbReference>
<comment type="subunit">
    <text evidence="7 9">Part of the 50S ribosomal subunit.</text>
</comment>
<keyword evidence="2 7" id="KW-0699">rRNA-binding</keyword>
<protein>
    <recommendedName>
        <fullName evidence="6 7">Large ribosomal subunit protein uL22</fullName>
    </recommendedName>
</protein>
<evidence type="ECO:0000256" key="3">
    <source>
        <dbReference type="ARBA" id="ARBA00022884"/>
    </source>
</evidence>
<gene>
    <name evidence="7" type="primary">rplV</name>
    <name evidence="12" type="ORF">DRW48_06375</name>
</gene>
<dbReference type="GO" id="GO:0019843">
    <property type="term" value="F:rRNA binding"/>
    <property type="evidence" value="ECO:0007669"/>
    <property type="project" value="UniProtKB-UniRule"/>
</dbReference>
<comment type="function">
    <text evidence="7 10">This protein binds specifically to 23S rRNA; its binding is stimulated by other ribosomal proteins, e.g., L4, L17, and L20. It is important during the early stages of 50S assembly. It makes multiple contacts with different domains of the 23S rRNA in the assembled 50S subunit and ribosome.</text>
</comment>
<feature type="region of interest" description="Disordered" evidence="11">
    <location>
        <begin position="133"/>
        <end position="160"/>
    </location>
</feature>
<feature type="compositionally biased region" description="Low complexity" evidence="11">
    <location>
        <begin position="139"/>
        <end position="154"/>
    </location>
</feature>
<comment type="function">
    <text evidence="7">The globular domain of the protein is located near the polypeptide exit tunnel on the outside of the subunit, while an extended beta-hairpin is found that lines the wall of the exit tunnel in the center of the 70S ribosome.</text>
</comment>
<evidence type="ECO:0000313" key="12">
    <source>
        <dbReference type="EMBL" id="AXC49365.1"/>
    </source>
</evidence>
<evidence type="ECO:0000256" key="9">
    <source>
        <dbReference type="RuleBase" id="RU004006"/>
    </source>
</evidence>
<dbReference type="InterPro" id="IPR036394">
    <property type="entry name" value="Ribosomal_uL22_sf"/>
</dbReference>
<evidence type="ECO:0000313" key="13">
    <source>
        <dbReference type="Proteomes" id="UP000252023"/>
    </source>
</evidence>
<dbReference type="InterPro" id="IPR005727">
    <property type="entry name" value="Ribosomal_uL22_bac/chlpt-type"/>
</dbReference>
<dbReference type="Gene3D" id="3.90.470.10">
    <property type="entry name" value="Ribosomal protein L22/L17"/>
    <property type="match status" value="1"/>
</dbReference>
<dbReference type="CDD" id="cd00336">
    <property type="entry name" value="Ribosomal_L22"/>
    <property type="match status" value="1"/>
</dbReference>
<evidence type="ECO:0000256" key="6">
    <source>
        <dbReference type="ARBA" id="ARBA00035207"/>
    </source>
</evidence>
<dbReference type="HAMAP" id="MF_01331_B">
    <property type="entry name" value="Ribosomal_uL22_B"/>
    <property type="match status" value="1"/>
</dbReference>
<dbReference type="GO" id="GO:0022625">
    <property type="term" value="C:cytosolic large ribosomal subunit"/>
    <property type="evidence" value="ECO:0007669"/>
    <property type="project" value="TreeGrafter"/>
</dbReference>
<dbReference type="OrthoDB" id="9805969at2"/>
<name>A0A344PJ10_9RHOB</name>
<dbReference type="PANTHER" id="PTHR13501:SF8">
    <property type="entry name" value="LARGE RIBOSOMAL SUBUNIT PROTEIN UL22M"/>
    <property type="match status" value="1"/>
</dbReference>
<organism evidence="12 13">
    <name type="scientific">Paracoccus suum</name>
    <dbReference type="NCBI Taxonomy" id="2259340"/>
    <lineage>
        <taxon>Bacteria</taxon>
        <taxon>Pseudomonadati</taxon>
        <taxon>Pseudomonadota</taxon>
        <taxon>Alphaproteobacteria</taxon>
        <taxon>Rhodobacterales</taxon>
        <taxon>Paracoccaceae</taxon>
        <taxon>Paracoccus</taxon>
    </lineage>
</organism>
<proteinExistence type="inferred from homology"/>
<accession>A0A344PJ10</accession>
<dbReference type="InterPro" id="IPR047867">
    <property type="entry name" value="Ribosomal_uL22_bac/org-type"/>
</dbReference>
<evidence type="ECO:0000256" key="4">
    <source>
        <dbReference type="ARBA" id="ARBA00022980"/>
    </source>
</evidence>
<dbReference type="GO" id="GO:0003735">
    <property type="term" value="F:structural constituent of ribosome"/>
    <property type="evidence" value="ECO:0007669"/>
    <property type="project" value="InterPro"/>
</dbReference>
<evidence type="ECO:0000256" key="2">
    <source>
        <dbReference type="ARBA" id="ARBA00022730"/>
    </source>
</evidence>
<evidence type="ECO:0000256" key="5">
    <source>
        <dbReference type="ARBA" id="ARBA00023274"/>
    </source>
</evidence>
<dbReference type="AlphaFoldDB" id="A0A344PJ10"/>
<dbReference type="Proteomes" id="UP000252023">
    <property type="component" value="Chromosome"/>
</dbReference>
<sequence length="160" mass="17308">MGKEQNPRRVADNEAFAKTSMLRTSPQKLNLVAAMIRGKKVDKALADLTFSKRRIAGDVKKCLQSAIANAENNHNLDVDQLVVAEAWVGKGMVLKRGRPRARGRFGKIMKPFSEITIKVREIDVAAAEAAKKAARAKRATASNRQAAATASAPEAAEELA</sequence>
<reference evidence="13" key="1">
    <citation type="submission" date="2018-07" db="EMBL/GenBank/DDBJ databases">
        <title>Genome sequencing of Paracoccus sp. SC2-6.</title>
        <authorList>
            <person name="Heo J."/>
            <person name="Kim S.-J."/>
            <person name="Kwon S.-W."/>
        </authorList>
    </citation>
    <scope>NUCLEOTIDE SEQUENCE [LARGE SCALE GENOMIC DNA]</scope>
    <source>
        <strain evidence="13">SC2-6</strain>
    </source>
</reference>
<evidence type="ECO:0000256" key="10">
    <source>
        <dbReference type="RuleBase" id="RU004008"/>
    </source>
</evidence>
<evidence type="ECO:0000256" key="7">
    <source>
        <dbReference type="HAMAP-Rule" id="MF_01331"/>
    </source>
</evidence>
<evidence type="ECO:0000256" key="1">
    <source>
        <dbReference type="ARBA" id="ARBA00009451"/>
    </source>
</evidence>